<dbReference type="GeneID" id="19466319"/>
<protein>
    <recommendedName>
        <fullName evidence="3">SRR1-like domain-containing protein</fullName>
    </recommendedName>
</protein>
<dbReference type="RefSeq" id="XP_008079405.1">
    <property type="nucleotide sequence ID" value="XM_008081214.1"/>
</dbReference>
<organism evidence="1 2">
    <name type="scientific">Glarea lozoyensis (strain ATCC 20868 / MF5171)</name>
    <dbReference type="NCBI Taxonomy" id="1116229"/>
    <lineage>
        <taxon>Eukaryota</taxon>
        <taxon>Fungi</taxon>
        <taxon>Dikarya</taxon>
        <taxon>Ascomycota</taxon>
        <taxon>Pezizomycotina</taxon>
        <taxon>Leotiomycetes</taxon>
        <taxon>Helotiales</taxon>
        <taxon>Helotiaceae</taxon>
        <taxon>Glarea</taxon>
    </lineage>
</organism>
<reference evidence="1 2" key="1">
    <citation type="journal article" date="2013" name="BMC Genomics">
        <title>Genomics-driven discovery of the pneumocandin biosynthetic gene cluster in the fungus Glarea lozoyensis.</title>
        <authorList>
            <person name="Chen L."/>
            <person name="Yue Q."/>
            <person name="Zhang X."/>
            <person name="Xiang M."/>
            <person name="Wang C."/>
            <person name="Li S."/>
            <person name="Che Y."/>
            <person name="Ortiz-Lopez F.J."/>
            <person name="Bills G.F."/>
            <person name="Liu X."/>
            <person name="An Z."/>
        </authorList>
    </citation>
    <scope>NUCLEOTIDE SEQUENCE [LARGE SCALE GENOMIC DNA]</scope>
    <source>
        <strain evidence="2">ATCC 20868 / MF5171</strain>
    </source>
</reference>
<sequence length="368" mass="41932">MSSPPEHLEPSQPTQPPLTYNCTPFQISSQHAADLYQSGTKLWTPENLKSIESQLTSSLTLAFFTVQRLDGSIVRFQNPMFGVQKPIWKPRVKFQEYWHLVRSQPDGPAEIYNCTYLIEWINQTRQNYEGPIRIARELLESGRKRWEESQICSAFVSRFRGLLIKSEQEDRAAKKVTKLICFGLGDLNFKPQDWWRIQNNAKEKEERQLETSLIEGSVIHHAVALTMANVIRSCAKQGDEKLRLLTQDPQYSAETKLLLQELGFEVVGDHGAGGFAELDDESVVFSAFAKAPVNQIIADIARPVAIICPRKTGADTYNQFSKPQADAESPRTRQMWKEYDNWDFLPLSETLQTEGSLDRFAIYTGIKG</sequence>
<evidence type="ECO:0000313" key="2">
    <source>
        <dbReference type="Proteomes" id="UP000016922"/>
    </source>
</evidence>
<dbReference type="OrthoDB" id="5230585at2759"/>
<evidence type="ECO:0008006" key="3">
    <source>
        <dbReference type="Google" id="ProtNLM"/>
    </source>
</evidence>
<evidence type="ECO:0000313" key="1">
    <source>
        <dbReference type="EMBL" id="EPE34253.1"/>
    </source>
</evidence>
<dbReference type="KEGG" id="glz:GLAREA_07266"/>
<name>S3E7F4_GLAL2</name>
<dbReference type="PANTHER" id="PTHR42080:SF3">
    <property type="entry name" value="SRR1-LIKE DOMAIN-CONTAINING PROTEIN"/>
    <property type="match status" value="1"/>
</dbReference>
<proteinExistence type="predicted"/>
<dbReference type="AlphaFoldDB" id="S3E7F4"/>
<dbReference type="PANTHER" id="PTHR42080">
    <property type="entry name" value="SRR1 DOMAIN-CONTAINING PROTEIN"/>
    <property type="match status" value="1"/>
</dbReference>
<keyword evidence="2" id="KW-1185">Reference proteome</keyword>
<gene>
    <name evidence="1" type="ORF">GLAREA_07266</name>
</gene>
<dbReference type="Proteomes" id="UP000016922">
    <property type="component" value="Unassembled WGS sequence"/>
</dbReference>
<accession>S3E7F4</accession>
<dbReference type="HOGENOM" id="CLU_032332_0_0_1"/>
<dbReference type="EMBL" id="KE145357">
    <property type="protein sequence ID" value="EPE34253.1"/>
    <property type="molecule type" value="Genomic_DNA"/>
</dbReference>
<dbReference type="eggNOG" id="ENOG502RI4R">
    <property type="taxonomic scope" value="Eukaryota"/>
</dbReference>
<dbReference type="OMA" id="PIETYLC"/>